<evidence type="ECO:0000313" key="1">
    <source>
        <dbReference type="EMBL" id="RDD61759.1"/>
    </source>
</evidence>
<dbReference type="AlphaFoldDB" id="A0A369T8V0"/>
<comment type="caution">
    <text evidence="1">The sequence shown here is derived from an EMBL/GenBank/DDBJ whole genome shotgun (WGS) entry which is preliminary data.</text>
</comment>
<dbReference type="InterPro" id="IPR008869">
    <property type="entry name" value="MlaC/ttg2D"/>
</dbReference>
<dbReference type="Pfam" id="PF05494">
    <property type="entry name" value="MlaC"/>
    <property type="match status" value="1"/>
</dbReference>
<gene>
    <name evidence="1" type="ORF">DRB17_11230</name>
</gene>
<dbReference type="EMBL" id="QPMH01000009">
    <property type="protein sequence ID" value="RDD61759.1"/>
    <property type="molecule type" value="Genomic_DNA"/>
</dbReference>
<dbReference type="PANTHER" id="PTHR36573">
    <property type="entry name" value="INTERMEMBRANE PHOSPHOLIPID TRANSPORT SYSTEM BINDING PROTEIN MLAC"/>
    <property type="match status" value="1"/>
</dbReference>
<evidence type="ECO:0000313" key="2">
    <source>
        <dbReference type="Proteomes" id="UP000253941"/>
    </source>
</evidence>
<accession>A0A369T8V0</accession>
<proteinExistence type="predicted"/>
<name>A0A369T8V0_9PROT</name>
<dbReference type="PANTHER" id="PTHR36573:SF1">
    <property type="entry name" value="INTERMEMBRANE PHOSPHOLIPID TRANSPORT SYSTEM BINDING PROTEIN MLAC"/>
    <property type="match status" value="1"/>
</dbReference>
<dbReference type="Gene3D" id="3.10.450.710">
    <property type="entry name" value="Tgt2/MlaC"/>
    <property type="match status" value="1"/>
</dbReference>
<reference evidence="1 2" key="1">
    <citation type="submission" date="2018-07" db="EMBL/GenBank/DDBJ databases">
        <title>Venubactetium sediminum gen. nov., sp. nov., isolated from a marine solar saltern.</title>
        <authorList>
            <person name="Wang S."/>
        </authorList>
    </citation>
    <scope>NUCLEOTIDE SEQUENCE [LARGE SCALE GENOMIC DNA]</scope>
    <source>
        <strain evidence="1 2">WD2A32</strain>
    </source>
</reference>
<sequence length="256" mass="27668">MHPEPGEGVGMEHVKSAGPSRPAARAVWTAIVAAAFLLVSAYPGNAASPAQAQADEAAQAVEKIANRTLKVLENANLDTPSRQGCLERVLSESLDLKAISNFTLGHHRSALSEEQRRTFEETFGSYVVASYARRISRRAPESVDVIASRQVTPQTAAVSTRAKKADGGNVVWTWRLLKRDGRYRIVDLQMAGVSLAVTYRSKIGATLASEGFDSVLSELRMHLDDGTAMRVEQIALFQLLGLNPGTIAERVALSKD</sequence>
<keyword evidence="2" id="KW-1185">Reference proteome</keyword>
<protein>
    <submittedName>
        <fullName evidence="1">ABC transporter substrate-binding protein</fullName>
    </submittedName>
</protein>
<dbReference type="Proteomes" id="UP000253941">
    <property type="component" value="Unassembled WGS sequence"/>
</dbReference>
<organism evidence="1 2">
    <name type="scientific">Ferruginivarius sediminum</name>
    <dbReference type="NCBI Taxonomy" id="2661937"/>
    <lineage>
        <taxon>Bacteria</taxon>
        <taxon>Pseudomonadati</taxon>
        <taxon>Pseudomonadota</taxon>
        <taxon>Alphaproteobacteria</taxon>
        <taxon>Rhodospirillales</taxon>
        <taxon>Rhodospirillaceae</taxon>
        <taxon>Ferruginivarius</taxon>
    </lineage>
</organism>
<dbReference type="InterPro" id="IPR042245">
    <property type="entry name" value="Tgt2/MlaC_sf"/>
</dbReference>